<comment type="caution">
    <text evidence="2">The sequence shown here is derived from an EMBL/GenBank/DDBJ whole genome shotgun (WGS) entry which is preliminary data.</text>
</comment>
<name>A0A8T0II36_CERPU</name>
<keyword evidence="3" id="KW-1185">Reference proteome</keyword>
<evidence type="ECO:0000256" key="1">
    <source>
        <dbReference type="SAM" id="MobiDB-lite"/>
    </source>
</evidence>
<proteinExistence type="predicted"/>
<organism evidence="2 3">
    <name type="scientific">Ceratodon purpureus</name>
    <name type="common">Fire moss</name>
    <name type="synonym">Dicranum purpureum</name>
    <dbReference type="NCBI Taxonomy" id="3225"/>
    <lineage>
        <taxon>Eukaryota</taxon>
        <taxon>Viridiplantae</taxon>
        <taxon>Streptophyta</taxon>
        <taxon>Embryophyta</taxon>
        <taxon>Bryophyta</taxon>
        <taxon>Bryophytina</taxon>
        <taxon>Bryopsida</taxon>
        <taxon>Dicranidae</taxon>
        <taxon>Pseudoditrichales</taxon>
        <taxon>Ditrichaceae</taxon>
        <taxon>Ceratodon</taxon>
    </lineage>
</organism>
<dbReference type="PANTHER" id="PTHR37237:SF1">
    <property type="entry name" value="OS02G0567000 PROTEIN"/>
    <property type="match status" value="1"/>
</dbReference>
<protein>
    <submittedName>
        <fullName evidence="2">Uncharacterized protein</fullName>
    </submittedName>
</protein>
<dbReference type="EMBL" id="CM026423">
    <property type="protein sequence ID" value="KAG0582536.1"/>
    <property type="molecule type" value="Genomic_DNA"/>
</dbReference>
<sequence>MAMGGPAPGKPLTTFGDMLRDLSGRRPAPQLEPDEPDSPTTVKQKKIAQLRAMFYSADPKAATTSAPGPDANSTQFDGLNLVDAFERVYADLTDALSGDGDEWIGLSEQLSTVLKTANQLIATAQNETAPLVDQIRSLQALVERGRSALANAQISMDQTQQA</sequence>
<gene>
    <name evidence="2" type="ORF">KC19_3G067200</name>
</gene>
<dbReference type="Proteomes" id="UP000822688">
    <property type="component" value="Chromosome 3"/>
</dbReference>
<accession>A0A8T0II36</accession>
<dbReference type="PANTHER" id="PTHR37237">
    <property type="entry name" value="OS02G0567000 PROTEIN"/>
    <property type="match status" value="1"/>
</dbReference>
<evidence type="ECO:0000313" key="2">
    <source>
        <dbReference type="EMBL" id="KAG0582536.1"/>
    </source>
</evidence>
<evidence type="ECO:0000313" key="3">
    <source>
        <dbReference type="Proteomes" id="UP000822688"/>
    </source>
</evidence>
<feature type="region of interest" description="Disordered" evidence="1">
    <location>
        <begin position="1"/>
        <end position="43"/>
    </location>
</feature>
<reference evidence="2" key="1">
    <citation type="submission" date="2020-06" db="EMBL/GenBank/DDBJ databases">
        <title>WGS assembly of Ceratodon purpureus strain R40.</title>
        <authorList>
            <person name="Carey S.B."/>
            <person name="Jenkins J."/>
            <person name="Shu S."/>
            <person name="Lovell J.T."/>
            <person name="Sreedasyam A."/>
            <person name="Maumus F."/>
            <person name="Tiley G.P."/>
            <person name="Fernandez-Pozo N."/>
            <person name="Barry K."/>
            <person name="Chen C."/>
            <person name="Wang M."/>
            <person name="Lipzen A."/>
            <person name="Daum C."/>
            <person name="Saski C.A."/>
            <person name="Payton A.C."/>
            <person name="Mcbreen J.C."/>
            <person name="Conrad R.E."/>
            <person name="Kollar L.M."/>
            <person name="Olsson S."/>
            <person name="Huttunen S."/>
            <person name="Landis J.B."/>
            <person name="Wickett N.J."/>
            <person name="Johnson M.G."/>
            <person name="Rensing S.A."/>
            <person name="Grimwood J."/>
            <person name="Schmutz J."/>
            <person name="Mcdaniel S.F."/>
        </authorList>
    </citation>
    <scope>NUCLEOTIDE SEQUENCE</scope>
    <source>
        <strain evidence="2">R40</strain>
    </source>
</reference>
<dbReference type="AlphaFoldDB" id="A0A8T0II36"/>